<accession>A0ABQ9VQB0</accession>
<evidence type="ECO:0000256" key="7">
    <source>
        <dbReference type="RuleBase" id="RU004011"/>
    </source>
</evidence>
<keyword evidence="5 9" id="KW-0418">Kinase</keyword>
<evidence type="ECO:0000256" key="6">
    <source>
        <dbReference type="PROSITE-ProRule" id="PRU00706"/>
    </source>
</evidence>
<evidence type="ECO:0000256" key="2">
    <source>
        <dbReference type="ARBA" id="ARBA00008142"/>
    </source>
</evidence>
<comment type="caution">
    <text evidence="9">The sequence shown here is derived from an EMBL/GenBank/DDBJ whole genome shotgun (WGS) entry which is preliminary data.</text>
</comment>
<proteinExistence type="inferred from homology"/>
<name>A0ABQ9VQB0_SAGOE</name>
<dbReference type="PRINTS" id="PR01243">
    <property type="entry name" value="NUCDPKINASE"/>
</dbReference>
<evidence type="ECO:0000256" key="4">
    <source>
        <dbReference type="ARBA" id="ARBA00022679"/>
    </source>
</evidence>
<dbReference type="PROSITE" id="PS51374">
    <property type="entry name" value="NDPK_LIKE"/>
    <property type="match status" value="1"/>
</dbReference>
<dbReference type="InterPro" id="IPR001564">
    <property type="entry name" value="Nucleoside_diP_kinase"/>
</dbReference>
<dbReference type="Proteomes" id="UP001266305">
    <property type="component" value="Unassembled WGS sequence"/>
</dbReference>
<comment type="similarity">
    <text evidence="2 6 7">Belongs to the NDK family.</text>
</comment>
<evidence type="ECO:0000256" key="5">
    <source>
        <dbReference type="ARBA" id="ARBA00022777"/>
    </source>
</evidence>
<protein>
    <recommendedName>
        <fullName evidence="3">nucleoside-diphosphate kinase</fullName>
        <ecNumber evidence="3">2.7.4.6</ecNumber>
    </recommendedName>
</protein>
<dbReference type="Gene3D" id="3.30.70.141">
    <property type="entry name" value="Nucleoside diphosphate kinase-like domain"/>
    <property type="match status" value="1"/>
</dbReference>
<evidence type="ECO:0000256" key="1">
    <source>
        <dbReference type="ARBA" id="ARBA00001946"/>
    </source>
</evidence>
<evidence type="ECO:0000259" key="8">
    <source>
        <dbReference type="SMART" id="SM00562"/>
    </source>
</evidence>
<dbReference type="InterPro" id="IPR036850">
    <property type="entry name" value="NDK-like_dom_sf"/>
</dbReference>
<dbReference type="Pfam" id="PF00334">
    <property type="entry name" value="NDK"/>
    <property type="match status" value="1"/>
</dbReference>
<evidence type="ECO:0000313" key="10">
    <source>
        <dbReference type="Proteomes" id="UP001266305"/>
    </source>
</evidence>
<keyword evidence="10" id="KW-1185">Reference proteome</keyword>
<organism evidence="9 10">
    <name type="scientific">Saguinus oedipus</name>
    <name type="common">Cotton-top tamarin</name>
    <name type="synonym">Oedipomidas oedipus</name>
    <dbReference type="NCBI Taxonomy" id="9490"/>
    <lineage>
        <taxon>Eukaryota</taxon>
        <taxon>Metazoa</taxon>
        <taxon>Chordata</taxon>
        <taxon>Craniata</taxon>
        <taxon>Vertebrata</taxon>
        <taxon>Euteleostomi</taxon>
        <taxon>Mammalia</taxon>
        <taxon>Eutheria</taxon>
        <taxon>Euarchontoglires</taxon>
        <taxon>Primates</taxon>
        <taxon>Haplorrhini</taxon>
        <taxon>Platyrrhini</taxon>
        <taxon>Cebidae</taxon>
        <taxon>Callitrichinae</taxon>
        <taxon>Saguinus</taxon>
    </lineage>
</organism>
<dbReference type="SMART" id="SM00562">
    <property type="entry name" value="NDK"/>
    <property type="match status" value="1"/>
</dbReference>
<dbReference type="EMBL" id="JASSZA010000005">
    <property type="protein sequence ID" value="KAK2111556.1"/>
    <property type="molecule type" value="Genomic_DNA"/>
</dbReference>
<gene>
    <name evidence="9" type="primary">NME2_2</name>
    <name evidence="9" type="ORF">P7K49_011302</name>
</gene>
<keyword evidence="4" id="KW-0808">Transferase</keyword>
<evidence type="ECO:0000313" key="9">
    <source>
        <dbReference type="EMBL" id="KAK2111556.1"/>
    </source>
</evidence>
<dbReference type="PANTHER" id="PTHR11349">
    <property type="entry name" value="NUCLEOSIDE DIPHOSPHATE KINASE"/>
    <property type="match status" value="1"/>
</dbReference>
<dbReference type="EC" id="2.7.4.6" evidence="3"/>
<comment type="cofactor">
    <cofactor evidence="1">
        <name>Mg(2+)</name>
        <dbReference type="ChEBI" id="CHEBI:18420"/>
    </cofactor>
</comment>
<reference evidence="9 10" key="1">
    <citation type="submission" date="2023-05" db="EMBL/GenBank/DDBJ databases">
        <title>B98-5 Cell Line De Novo Hybrid Assembly: An Optical Mapping Approach.</title>
        <authorList>
            <person name="Kananen K."/>
            <person name="Auerbach J.A."/>
            <person name="Kautto E."/>
            <person name="Blachly J.S."/>
        </authorList>
    </citation>
    <scope>NUCLEOTIDE SEQUENCE [LARGE SCALE GENOMIC DNA]</scope>
    <source>
        <strain evidence="9">B95-8</strain>
        <tissue evidence="9">Cell line</tissue>
    </source>
</reference>
<sequence length="115" mass="12650">MTSQPAVRRHPALPASQTVANLKGTIKLDGVQLGLVGEIIKLFKQKGSRLVAMKFLWASEEHMKQHYIDLKDRPFFPGLVKYMNSGLIMAMVGEGLNVVKTGQVMLGETNPADSK</sequence>
<comment type="caution">
    <text evidence="6">Lacks conserved residue(s) required for the propagation of feature annotation.</text>
</comment>
<dbReference type="InterPro" id="IPR034907">
    <property type="entry name" value="NDK-like_dom"/>
</dbReference>
<evidence type="ECO:0000256" key="3">
    <source>
        <dbReference type="ARBA" id="ARBA00012966"/>
    </source>
</evidence>
<dbReference type="GO" id="GO:0016301">
    <property type="term" value="F:kinase activity"/>
    <property type="evidence" value="ECO:0007669"/>
    <property type="project" value="UniProtKB-KW"/>
</dbReference>
<dbReference type="SUPFAM" id="SSF54919">
    <property type="entry name" value="Nucleoside diphosphate kinase, NDK"/>
    <property type="match status" value="1"/>
</dbReference>
<feature type="domain" description="Nucleoside diphosphate kinase-like" evidence="8">
    <location>
        <begin position="26"/>
        <end position="115"/>
    </location>
</feature>